<organism evidence="2 3">
    <name type="scientific">Streptomyces lavendofoliae</name>
    <dbReference type="NCBI Taxonomy" id="67314"/>
    <lineage>
        <taxon>Bacteria</taxon>
        <taxon>Bacillati</taxon>
        <taxon>Actinomycetota</taxon>
        <taxon>Actinomycetes</taxon>
        <taxon>Kitasatosporales</taxon>
        <taxon>Streptomycetaceae</taxon>
        <taxon>Streptomyces</taxon>
    </lineage>
</organism>
<sequence>MRARRLAGSAGVLIEVAADEANPKVTVLPSHTRPQCGQGRVRGAPAQPFRTANGPCGERIPILAGGTGKRQRAIDAAAWYGLV</sequence>
<evidence type="ECO:0000256" key="1">
    <source>
        <dbReference type="SAM" id="MobiDB-lite"/>
    </source>
</evidence>
<proteinExistence type="predicted"/>
<dbReference type="EMBL" id="BMTP01000015">
    <property type="protein sequence ID" value="GGU57054.1"/>
    <property type="molecule type" value="Genomic_DNA"/>
</dbReference>
<accession>A0A918M6H1</accession>
<name>A0A918M6H1_9ACTN</name>
<protein>
    <submittedName>
        <fullName evidence="2">Uncharacterized protein</fullName>
    </submittedName>
</protein>
<feature type="region of interest" description="Disordered" evidence="1">
    <location>
        <begin position="27"/>
        <end position="52"/>
    </location>
</feature>
<comment type="caution">
    <text evidence="2">The sequence shown here is derived from an EMBL/GenBank/DDBJ whole genome shotgun (WGS) entry which is preliminary data.</text>
</comment>
<keyword evidence="3" id="KW-1185">Reference proteome</keyword>
<reference evidence="2" key="1">
    <citation type="journal article" date="2014" name="Int. J. Syst. Evol. Microbiol.">
        <title>Complete genome sequence of Corynebacterium casei LMG S-19264T (=DSM 44701T), isolated from a smear-ripened cheese.</title>
        <authorList>
            <consortium name="US DOE Joint Genome Institute (JGI-PGF)"/>
            <person name="Walter F."/>
            <person name="Albersmeier A."/>
            <person name="Kalinowski J."/>
            <person name="Ruckert C."/>
        </authorList>
    </citation>
    <scope>NUCLEOTIDE SEQUENCE</scope>
    <source>
        <strain evidence="2">JCM 4391</strain>
    </source>
</reference>
<gene>
    <name evidence="2" type="ORF">GCM10010274_52570</name>
</gene>
<reference evidence="2" key="2">
    <citation type="submission" date="2020-09" db="EMBL/GenBank/DDBJ databases">
        <authorList>
            <person name="Sun Q."/>
            <person name="Ohkuma M."/>
        </authorList>
    </citation>
    <scope>NUCLEOTIDE SEQUENCE</scope>
    <source>
        <strain evidence="2">JCM 4391</strain>
    </source>
</reference>
<dbReference type="Proteomes" id="UP000636661">
    <property type="component" value="Unassembled WGS sequence"/>
</dbReference>
<evidence type="ECO:0000313" key="2">
    <source>
        <dbReference type="EMBL" id="GGU57054.1"/>
    </source>
</evidence>
<dbReference type="AlphaFoldDB" id="A0A918M6H1"/>
<evidence type="ECO:0000313" key="3">
    <source>
        <dbReference type="Proteomes" id="UP000636661"/>
    </source>
</evidence>